<protein>
    <recommendedName>
        <fullName evidence="8">Glycine transporter domain-containing protein</fullName>
    </recommendedName>
</protein>
<sequence length="201" mass="20531">MLLTLTDLIGTFAFALSGGLVAVRHRLDLFGVLVLAIAAAVAGGVLRDVLLDVTPAAIADWRYPVTAIAAGLVCFAWHERVERLRNPVQLFDAVGLALFAVLGAGKALQFGAGPFAAVMLGVLSGIGGGIARDVLVAQIPAVLQRELYAVAALAGALVVVIAAAFDLPATPAAFAGAGLCFLLRLAAIRRGWRLPVAGGGE</sequence>
<dbReference type="OrthoDB" id="9791874at2"/>
<dbReference type="GO" id="GO:0005886">
    <property type="term" value="C:plasma membrane"/>
    <property type="evidence" value="ECO:0007669"/>
    <property type="project" value="UniProtKB-SubCell"/>
</dbReference>
<accession>A0A091BA19</accession>
<keyword evidence="5 7" id="KW-1133">Transmembrane helix</keyword>
<feature type="transmembrane region" description="Helical" evidence="7">
    <location>
        <begin position="6"/>
        <end position="23"/>
    </location>
</feature>
<dbReference type="Pfam" id="PF03458">
    <property type="entry name" value="Gly_transporter"/>
    <property type="match status" value="2"/>
</dbReference>
<reference evidence="9 10" key="1">
    <citation type="submission" date="2013-09" db="EMBL/GenBank/DDBJ databases">
        <title>Genome sequencing of Arenimonas composti.</title>
        <authorList>
            <person name="Chen F."/>
            <person name="Wang G."/>
        </authorList>
    </citation>
    <scope>NUCLEOTIDE SEQUENCE [LARGE SCALE GENOMIC DNA]</scope>
    <source>
        <strain evidence="9 10">TR7-09</strain>
    </source>
</reference>
<feature type="transmembrane region" description="Helical" evidence="7">
    <location>
        <begin position="90"/>
        <end position="109"/>
    </location>
</feature>
<keyword evidence="3" id="KW-1003">Cell membrane</keyword>
<comment type="similarity">
    <text evidence="2">Belongs to the UPF0126 family.</text>
</comment>
<evidence type="ECO:0000256" key="5">
    <source>
        <dbReference type="ARBA" id="ARBA00022989"/>
    </source>
</evidence>
<evidence type="ECO:0000313" key="10">
    <source>
        <dbReference type="Proteomes" id="UP000029391"/>
    </source>
</evidence>
<comment type="subcellular location">
    <subcellularLocation>
        <location evidence="1">Cell membrane</location>
        <topology evidence="1">Multi-pass membrane protein</topology>
    </subcellularLocation>
</comment>
<dbReference type="RefSeq" id="WP_026816371.1">
    <property type="nucleotide sequence ID" value="NZ_AUFF01000002.1"/>
</dbReference>
<keyword evidence="6 7" id="KW-0472">Membrane</keyword>
<dbReference type="PANTHER" id="PTHR30506:SF3">
    <property type="entry name" value="UPF0126 INNER MEMBRANE PROTEIN YADS-RELATED"/>
    <property type="match status" value="1"/>
</dbReference>
<feature type="domain" description="Glycine transporter" evidence="8">
    <location>
        <begin position="90"/>
        <end position="162"/>
    </location>
</feature>
<feature type="transmembrane region" description="Helical" evidence="7">
    <location>
        <begin position="115"/>
        <end position="135"/>
    </location>
</feature>
<organism evidence="9 10">
    <name type="scientific">Arenimonas composti TR7-09 = DSM 18010</name>
    <dbReference type="NCBI Taxonomy" id="1121013"/>
    <lineage>
        <taxon>Bacteria</taxon>
        <taxon>Pseudomonadati</taxon>
        <taxon>Pseudomonadota</taxon>
        <taxon>Gammaproteobacteria</taxon>
        <taxon>Lysobacterales</taxon>
        <taxon>Lysobacteraceae</taxon>
        <taxon>Arenimonas</taxon>
    </lineage>
</organism>
<feature type="transmembrane region" description="Helical" evidence="7">
    <location>
        <begin position="61"/>
        <end position="78"/>
    </location>
</feature>
<proteinExistence type="inferred from homology"/>
<dbReference type="AlphaFoldDB" id="A0A091BA19"/>
<keyword evidence="10" id="KW-1185">Reference proteome</keyword>
<evidence type="ECO:0000256" key="7">
    <source>
        <dbReference type="SAM" id="Phobius"/>
    </source>
</evidence>
<comment type="caution">
    <text evidence="9">The sequence shown here is derived from an EMBL/GenBank/DDBJ whole genome shotgun (WGS) entry which is preliminary data.</text>
</comment>
<evidence type="ECO:0000313" key="9">
    <source>
        <dbReference type="EMBL" id="KFN49473.1"/>
    </source>
</evidence>
<evidence type="ECO:0000256" key="3">
    <source>
        <dbReference type="ARBA" id="ARBA00022475"/>
    </source>
</evidence>
<keyword evidence="4 7" id="KW-0812">Transmembrane</keyword>
<evidence type="ECO:0000256" key="1">
    <source>
        <dbReference type="ARBA" id="ARBA00004651"/>
    </source>
</evidence>
<dbReference type="eggNOG" id="COG2860">
    <property type="taxonomic scope" value="Bacteria"/>
</dbReference>
<feature type="transmembrane region" description="Helical" evidence="7">
    <location>
        <begin position="147"/>
        <end position="165"/>
    </location>
</feature>
<feature type="transmembrane region" description="Helical" evidence="7">
    <location>
        <begin position="171"/>
        <end position="187"/>
    </location>
</feature>
<name>A0A091BA19_9GAMM</name>
<feature type="transmembrane region" description="Helical" evidence="7">
    <location>
        <begin position="30"/>
        <end position="49"/>
    </location>
</feature>
<feature type="domain" description="Glycine transporter" evidence="8">
    <location>
        <begin position="5"/>
        <end position="78"/>
    </location>
</feature>
<evidence type="ECO:0000259" key="8">
    <source>
        <dbReference type="Pfam" id="PF03458"/>
    </source>
</evidence>
<evidence type="ECO:0000256" key="2">
    <source>
        <dbReference type="ARBA" id="ARBA00008193"/>
    </source>
</evidence>
<evidence type="ECO:0000256" key="6">
    <source>
        <dbReference type="ARBA" id="ARBA00023136"/>
    </source>
</evidence>
<gene>
    <name evidence="9" type="ORF">P873_10900</name>
</gene>
<dbReference type="EMBL" id="AWXU01000035">
    <property type="protein sequence ID" value="KFN49473.1"/>
    <property type="molecule type" value="Genomic_DNA"/>
</dbReference>
<dbReference type="InterPro" id="IPR005115">
    <property type="entry name" value="Gly_transporter"/>
</dbReference>
<evidence type="ECO:0000256" key="4">
    <source>
        <dbReference type="ARBA" id="ARBA00022692"/>
    </source>
</evidence>
<dbReference type="Proteomes" id="UP000029391">
    <property type="component" value="Unassembled WGS sequence"/>
</dbReference>
<dbReference type="PANTHER" id="PTHR30506">
    <property type="entry name" value="INNER MEMBRANE PROTEIN"/>
    <property type="match status" value="1"/>
</dbReference>